<sequence length="146" mass="15583">MSIHVTTMDQHPVLRADKASAWLGIEVVSASYGHAEIRMVVREEMLNGFGMAHGGMLFAFADSCFAMACNDPAGDGSTITVAQGADIEFISSAPLGAELTARGEVRFQGPRSGLYDVQVLAGDTVIAEFRGRCRTIPNRFDQSKGA</sequence>
<evidence type="ECO:0000259" key="2">
    <source>
        <dbReference type="Pfam" id="PF03061"/>
    </source>
</evidence>
<organism evidence="3 4">
    <name type="scientific">Raineyella antarctica</name>
    <dbReference type="NCBI Taxonomy" id="1577474"/>
    <lineage>
        <taxon>Bacteria</taxon>
        <taxon>Bacillati</taxon>
        <taxon>Actinomycetota</taxon>
        <taxon>Actinomycetes</taxon>
        <taxon>Propionibacteriales</taxon>
        <taxon>Propionibacteriaceae</taxon>
        <taxon>Raineyella</taxon>
    </lineage>
</organism>
<evidence type="ECO:0000313" key="3">
    <source>
        <dbReference type="EMBL" id="SDB80648.1"/>
    </source>
</evidence>
<dbReference type="GO" id="GO:0016289">
    <property type="term" value="F:acyl-CoA hydrolase activity"/>
    <property type="evidence" value="ECO:0007669"/>
    <property type="project" value="UniProtKB-ARBA"/>
</dbReference>
<protein>
    <submittedName>
        <fullName evidence="3">Acyl-CoA thioesterase</fullName>
    </submittedName>
</protein>
<dbReference type="InterPro" id="IPR006683">
    <property type="entry name" value="Thioestr_dom"/>
</dbReference>
<feature type="domain" description="Thioesterase" evidence="2">
    <location>
        <begin position="49"/>
        <end position="124"/>
    </location>
</feature>
<dbReference type="InterPro" id="IPR052723">
    <property type="entry name" value="Acyl-CoA_thioesterase_PaaI"/>
</dbReference>
<dbReference type="PANTHER" id="PTHR42856:SF1">
    <property type="entry name" value="ACYL-COENZYME A THIOESTERASE PAAI"/>
    <property type="match status" value="1"/>
</dbReference>
<dbReference type="InterPro" id="IPR029069">
    <property type="entry name" value="HotDog_dom_sf"/>
</dbReference>
<dbReference type="PANTHER" id="PTHR42856">
    <property type="entry name" value="ACYL-COENZYME A THIOESTERASE PAAI"/>
    <property type="match status" value="1"/>
</dbReference>
<accession>A0A1G6GF64</accession>
<reference evidence="3 4" key="1">
    <citation type="submission" date="2016-06" db="EMBL/GenBank/DDBJ databases">
        <authorList>
            <person name="Olsen C.W."/>
            <person name="Carey S."/>
            <person name="Hinshaw L."/>
            <person name="Karasin A.I."/>
        </authorList>
    </citation>
    <scope>NUCLEOTIDE SEQUENCE [LARGE SCALE GENOMIC DNA]</scope>
    <source>
        <strain evidence="3 4">LZ-22</strain>
    </source>
</reference>
<dbReference type="STRING" id="1577474.GA0111570_102439"/>
<name>A0A1G6GF64_9ACTN</name>
<keyword evidence="4" id="KW-1185">Reference proteome</keyword>
<evidence type="ECO:0000256" key="1">
    <source>
        <dbReference type="ARBA" id="ARBA00022801"/>
    </source>
</evidence>
<dbReference type="SUPFAM" id="SSF54637">
    <property type="entry name" value="Thioesterase/thiol ester dehydrase-isomerase"/>
    <property type="match status" value="1"/>
</dbReference>
<dbReference type="Proteomes" id="UP000199086">
    <property type="component" value="Unassembled WGS sequence"/>
</dbReference>
<dbReference type="Pfam" id="PF03061">
    <property type="entry name" value="4HBT"/>
    <property type="match status" value="1"/>
</dbReference>
<proteinExistence type="predicted"/>
<gene>
    <name evidence="3" type="ORF">GA0111570_102439</name>
</gene>
<dbReference type="EMBL" id="FMYF01000002">
    <property type="protein sequence ID" value="SDB80648.1"/>
    <property type="molecule type" value="Genomic_DNA"/>
</dbReference>
<dbReference type="AlphaFoldDB" id="A0A1G6GF64"/>
<dbReference type="CDD" id="cd03443">
    <property type="entry name" value="PaaI_thioesterase"/>
    <property type="match status" value="1"/>
</dbReference>
<evidence type="ECO:0000313" key="4">
    <source>
        <dbReference type="Proteomes" id="UP000199086"/>
    </source>
</evidence>
<dbReference type="Gene3D" id="3.10.129.10">
    <property type="entry name" value="Hotdog Thioesterase"/>
    <property type="match status" value="1"/>
</dbReference>
<dbReference type="NCBIfam" id="TIGR00369">
    <property type="entry name" value="unchar_dom_1"/>
    <property type="match status" value="1"/>
</dbReference>
<keyword evidence="1" id="KW-0378">Hydrolase</keyword>
<dbReference type="InterPro" id="IPR003736">
    <property type="entry name" value="PAAI_dom"/>
</dbReference>